<keyword evidence="9" id="KW-0460">Magnesium</keyword>
<evidence type="ECO:0000259" key="16">
    <source>
        <dbReference type="Pfam" id="PF00501"/>
    </source>
</evidence>
<keyword evidence="6" id="KW-0547">Nucleotide-binding</keyword>
<dbReference type="InterPro" id="IPR045851">
    <property type="entry name" value="AMP-bd_C_sf"/>
</dbReference>
<dbReference type="RefSeq" id="WP_061177701.1">
    <property type="nucleotide sequence ID" value="NZ_FCOE02000022.1"/>
</dbReference>
<evidence type="ECO:0000313" key="19">
    <source>
        <dbReference type="Proteomes" id="UP000054911"/>
    </source>
</evidence>
<keyword evidence="11 15" id="KW-0472">Membrane</keyword>
<evidence type="ECO:0000256" key="15">
    <source>
        <dbReference type="SAM" id="Phobius"/>
    </source>
</evidence>
<dbReference type="SUPFAM" id="SSF56801">
    <property type="entry name" value="Acetyl-CoA synthetase-like"/>
    <property type="match status" value="1"/>
</dbReference>
<dbReference type="Pfam" id="PF00501">
    <property type="entry name" value="AMP-binding"/>
    <property type="match status" value="1"/>
</dbReference>
<accession>A0A158CLN2</accession>
<dbReference type="PROSITE" id="PS00455">
    <property type="entry name" value="AMP_BINDING"/>
    <property type="match status" value="1"/>
</dbReference>
<gene>
    <name evidence="18" type="ORF">AWB80_05337</name>
</gene>
<evidence type="ECO:0000256" key="3">
    <source>
        <dbReference type="ARBA" id="ARBA00005005"/>
    </source>
</evidence>
<dbReference type="FunFam" id="3.40.50.12780:FF:000003">
    <property type="entry name" value="Long-chain-fatty-acid--CoA ligase FadD"/>
    <property type="match status" value="1"/>
</dbReference>
<dbReference type="InterPro" id="IPR050237">
    <property type="entry name" value="ATP-dep_AMP-bd_enzyme"/>
</dbReference>
<feature type="domain" description="AMP-binding enzyme C-terminal" evidence="17">
    <location>
        <begin position="472"/>
        <end position="546"/>
    </location>
</feature>
<dbReference type="GO" id="GO:0004467">
    <property type="term" value="F:long-chain fatty acid-CoA ligase activity"/>
    <property type="evidence" value="ECO:0007669"/>
    <property type="project" value="UniProtKB-EC"/>
</dbReference>
<evidence type="ECO:0000256" key="7">
    <source>
        <dbReference type="ARBA" id="ARBA00022832"/>
    </source>
</evidence>
<dbReference type="EC" id="6.2.1.3" evidence="12"/>
<dbReference type="InterPro" id="IPR000873">
    <property type="entry name" value="AMP-dep_synth/lig_dom"/>
</dbReference>
<dbReference type="EMBL" id="FCOE02000022">
    <property type="protein sequence ID" value="SAK82427.1"/>
    <property type="molecule type" value="Genomic_DNA"/>
</dbReference>
<evidence type="ECO:0000256" key="11">
    <source>
        <dbReference type="ARBA" id="ARBA00023136"/>
    </source>
</evidence>
<evidence type="ECO:0000256" key="12">
    <source>
        <dbReference type="ARBA" id="ARBA00026121"/>
    </source>
</evidence>
<dbReference type="AlphaFoldDB" id="A0A158CLN2"/>
<dbReference type="NCBIfam" id="NF005463">
    <property type="entry name" value="PRK07059.1"/>
    <property type="match status" value="1"/>
</dbReference>
<dbReference type="Gene3D" id="3.30.300.30">
    <property type="match status" value="1"/>
</dbReference>
<evidence type="ECO:0000256" key="6">
    <source>
        <dbReference type="ARBA" id="ARBA00022741"/>
    </source>
</evidence>
<comment type="pathway">
    <text evidence="3">Lipid metabolism; fatty acid beta-oxidation.</text>
</comment>
<dbReference type="GO" id="GO:0005524">
    <property type="term" value="F:ATP binding"/>
    <property type="evidence" value="ECO:0007669"/>
    <property type="project" value="UniProtKB-KW"/>
</dbReference>
<reference evidence="18" key="1">
    <citation type="submission" date="2016-01" db="EMBL/GenBank/DDBJ databases">
        <authorList>
            <person name="Peeters C."/>
        </authorList>
    </citation>
    <scope>NUCLEOTIDE SEQUENCE [LARGE SCALE GENOMIC DNA]</scope>
    <source>
        <strain evidence="18">LMG 29323</strain>
    </source>
</reference>
<comment type="cofactor">
    <cofactor evidence="1">
        <name>Mg(2+)</name>
        <dbReference type="ChEBI" id="CHEBI:18420"/>
    </cofactor>
</comment>
<dbReference type="PANTHER" id="PTHR43767:SF8">
    <property type="entry name" value="LONG-CHAIN-FATTY-ACID--COA LIGASE"/>
    <property type="match status" value="1"/>
</dbReference>
<evidence type="ECO:0000256" key="1">
    <source>
        <dbReference type="ARBA" id="ARBA00001946"/>
    </source>
</evidence>
<dbReference type="GO" id="GO:0016020">
    <property type="term" value="C:membrane"/>
    <property type="evidence" value="ECO:0007669"/>
    <property type="project" value="UniProtKB-SubCell"/>
</dbReference>
<name>A0A158CLN2_9BURK</name>
<dbReference type="OrthoDB" id="9766486at2"/>
<dbReference type="InterPro" id="IPR025110">
    <property type="entry name" value="AMP-bd_C"/>
</dbReference>
<evidence type="ECO:0000313" key="18">
    <source>
        <dbReference type="EMBL" id="SAK82427.1"/>
    </source>
</evidence>
<dbReference type="PANTHER" id="PTHR43767">
    <property type="entry name" value="LONG-CHAIN-FATTY-ACID--COA LIGASE"/>
    <property type="match status" value="1"/>
</dbReference>
<keyword evidence="19" id="KW-1185">Reference proteome</keyword>
<evidence type="ECO:0000256" key="13">
    <source>
        <dbReference type="ARBA" id="ARBA00039545"/>
    </source>
</evidence>
<keyword evidence="10" id="KW-0443">Lipid metabolism</keyword>
<dbReference type="CDD" id="cd05936">
    <property type="entry name" value="FC-FACS_FadD_like"/>
    <property type="match status" value="1"/>
</dbReference>
<keyword evidence="8" id="KW-0067">ATP-binding</keyword>
<comment type="caution">
    <text evidence="18">The sequence shown here is derived from an EMBL/GenBank/DDBJ whole genome shotgun (WGS) entry which is preliminary data.</text>
</comment>
<dbReference type="InterPro" id="IPR020845">
    <property type="entry name" value="AMP-binding_CS"/>
</dbReference>
<keyword evidence="7" id="KW-0276">Fatty acid metabolism</keyword>
<dbReference type="Gene3D" id="3.40.50.12780">
    <property type="entry name" value="N-terminal domain of ligase-like"/>
    <property type="match status" value="1"/>
</dbReference>
<evidence type="ECO:0000256" key="10">
    <source>
        <dbReference type="ARBA" id="ARBA00023098"/>
    </source>
</evidence>
<evidence type="ECO:0000256" key="5">
    <source>
        <dbReference type="ARBA" id="ARBA00022598"/>
    </source>
</evidence>
<keyword evidence="15" id="KW-1133">Transmembrane helix</keyword>
<dbReference type="InterPro" id="IPR042099">
    <property type="entry name" value="ANL_N_sf"/>
</dbReference>
<comment type="similarity">
    <text evidence="4">Belongs to the ATP-dependent AMP-binding enzyme family.</text>
</comment>
<dbReference type="Pfam" id="PF13193">
    <property type="entry name" value="AMP-binding_C"/>
    <property type="match status" value="1"/>
</dbReference>
<evidence type="ECO:0000256" key="9">
    <source>
        <dbReference type="ARBA" id="ARBA00022842"/>
    </source>
</evidence>
<evidence type="ECO:0000259" key="17">
    <source>
        <dbReference type="Pfam" id="PF13193"/>
    </source>
</evidence>
<evidence type="ECO:0000256" key="14">
    <source>
        <dbReference type="ARBA" id="ARBA00042773"/>
    </source>
</evidence>
<dbReference type="Proteomes" id="UP000054911">
    <property type="component" value="Unassembled WGS sequence"/>
</dbReference>
<evidence type="ECO:0000256" key="2">
    <source>
        <dbReference type="ARBA" id="ARBA00004170"/>
    </source>
</evidence>
<sequence length="557" mass="61049">MEKPWLKSYPAGVPAEIDASAYRSVSELLVDSFRANRDRRAFVCMGQSITYAELDAMSRKLAAWFQKRGMQPGARVALMMPNVLQYPVAIAAVLRAGYIVVNVNPLYTPRELEHQLKDCAAEAIVILENFAGTLQAVVRNTAIKHVVVASMGDLMGLKGLLVNFVVRRVKKMVPEWNLPGSIRFNDALDEGARGTLQPVTQNPDDVAFLQYTGGTTGIAKGATLTHRNVIANTLQSEVWLDPARKRRPDIDQFVCVVALPLYHIFALTVCGMLTIRTGGLGVLIPNPRDIAGTIKELKGIPINTFPAVNTLYNALLNHPDFSKLDFSKLIAANGGGMAVQESVAKRWFAATGVPIIEGYGLSETSPCVTCNPVTATEYTGTIGLPLPSTEVSIRDDDNNEVPLGQSGEICIRGPQVMAGYWNRPDETAKVMTADGFFRSGDIGVLDDRGYVKIVDRKKDMILVSGFNVYPNEIEDVVAMLPGVFEVAAVGVKDQTSGEAVKLFIVRKDLSLTEADVMAYCKERLTGYKRPRMIEFRNDLPKSNVGKILRRELRDGRA</sequence>
<evidence type="ECO:0000256" key="8">
    <source>
        <dbReference type="ARBA" id="ARBA00022840"/>
    </source>
</evidence>
<comment type="subcellular location">
    <subcellularLocation>
        <location evidence="2">Membrane</location>
        <topology evidence="2">Peripheral membrane protein</topology>
    </subcellularLocation>
</comment>
<protein>
    <recommendedName>
        <fullName evidence="13">Long-chain-fatty-acid--CoA ligase</fullName>
        <ecNumber evidence="12">6.2.1.3</ecNumber>
    </recommendedName>
    <alternativeName>
        <fullName evidence="14">Long-chain acyl-CoA synthetase</fullName>
    </alternativeName>
</protein>
<feature type="transmembrane region" description="Helical" evidence="15">
    <location>
        <begin position="253"/>
        <end position="275"/>
    </location>
</feature>
<keyword evidence="5 18" id="KW-0436">Ligase</keyword>
<dbReference type="FunFam" id="3.30.300.30:FF:000006">
    <property type="entry name" value="Long-chain-fatty-acid--CoA ligase FadD"/>
    <property type="match status" value="1"/>
</dbReference>
<evidence type="ECO:0000256" key="4">
    <source>
        <dbReference type="ARBA" id="ARBA00006432"/>
    </source>
</evidence>
<proteinExistence type="inferred from homology"/>
<organism evidence="18 19">
    <name type="scientific">Caballeronia pedi</name>
    <dbReference type="NCBI Taxonomy" id="1777141"/>
    <lineage>
        <taxon>Bacteria</taxon>
        <taxon>Pseudomonadati</taxon>
        <taxon>Pseudomonadota</taxon>
        <taxon>Betaproteobacteria</taxon>
        <taxon>Burkholderiales</taxon>
        <taxon>Burkholderiaceae</taxon>
        <taxon>Caballeronia</taxon>
    </lineage>
</organism>
<dbReference type="STRING" id="1777141.AWB80_05337"/>
<feature type="domain" description="AMP-dependent synthetase/ligase" evidence="16">
    <location>
        <begin position="34"/>
        <end position="421"/>
    </location>
</feature>
<keyword evidence="15" id="KW-0812">Transmembrane</keyword>